<proteinExistence type="inferred from homology"/>
<organism evidence="7 8">
    <name type="scientific">Chitinivibrio alkaliphilus ACht1</name>
    <dbReference type="NCBI Taxonomy" id="1313304"/>
    <lineage>
        <taxon>Bacteria</taxon>
        <taxon>Pseudomonadati</taxon>
        <taxon>Fibrobacterota</taxon>
        <taxon>Chitinivibrionia</taxon>
        <taxon>Chitinivibrionales</taxon>
        <taxon>Chitinivibrionaceae</taxon>
        <taxon>Chitinivibrio</taxon>
    </lineage>
</organism>
<comment type="caution">
    <text evidence="7">The sequence shown here is derived from an EMBL/GenBank/DDBJ whole genome shotgun (WGS) entry which is preliminary data.</text>
</comment>
<comment type="function">
    <text evidence="3">Flagellin is the subunit protein which polymerizes to form the filaments of bacterial flagella.</text>
</comment>
<keyword evidence="8" id="KW-1185">Reference proteome</keyword>
<feature type="compositionally biased region" description="Polar residues" evidence="4">
    <location>
        <begin position="131"/>
        <end position="143"/>
    </location>
</feature>
<dbReference type="GO" id="GO:0005198">
    <property type="term" value="F:structural molecule activity"/>
    <property type="evidence" value="ECO:0007669"/>
    <property type="project" value="UniProtKB-UniRule"/>
</dbReference>
<dbReference type="Gene3D" id="6.10.10.10">
    <property type="entry name" value="Flagellar export chaperone, C-terminal domain"/>
    <property type="match status" value="1"/>
</dbReference>
<dbReference type="GO" id="GO:0009288">
    <property type="term" value="C:bacterial-type flagellum"/>
    <property type="evidence" value="ECO:0007669"/>
    <property type="project" value="UniProtKB-SubCell"/>
</dbReference>
<dbReference type="AlphaFoldDB" id="U7DA15"/>
<dbReference type="RefSeq" id="WP_022637317.1">
    <property type="nucleotide sequence ID" value="NZ_ASJR01000016.1"/>
</dbReference>
<comment type="subcellular location">
    <subcellularLocation>
        <location evidence="3">Secreted</location>
    </subcellularLocation>
    <subcellularLocation>
        <location evidence="3">Bacterial flagellum</location>
    </subcellularLocation>
</comment>
<accession>U7DA15</accession>
<keyword evidence="3" id="KW-0964">Secreted</keyword>
<dbReference type="PANTHER" id="PTHR42792">
    <property type="entry name" value="FLAGELLIN"/>
    <property type="match status" value="1"/>
</dbReference>
<name>U7DA15_9BACT</name>
<dbReference type="PANTHER" id="PTHR42792:SF2">
    <property type="entry name" value="FLAGELLIN"/>
    <property type="match status" value="1"/>
</dbReference>
<evidence type="ECO:0000256" key="3">
    <source>
        <dbReference type="RuleBase" id="RU362073"/>
    </source>
</evidence>
<keyword evidence="7" id="KW-0969">Cilium</keyword>
<dbReference type="PRINTS" id="PR00207">
    <property type="entry name" value="FLAGELLIN"/>
</dbReference>
<feature type="domain" description="Flagellin N-terminal" evidence="5">
    <location>
        <begin position="10"/>
        <end position="133"/>
    </location>
</feature>
<evidence type="ECO:0000256" key="1">
    <source>
        <dbReference type="ARBA" id="ARBA00005709"/>
    </source>
</evidence>
<dbReference type="InterPro" id="IPR001492">
    <property type="entry name" value="Flagellin"/>
</dbReference>
<dbReference type="STRING" id="1313304.CALK_1889"/>
<feature type="region of interest" description="Disordered" evidence="4">
    <location>
        <begin position="131"/>
        <end position="154"/>
    </location>
</feature>
<keyword evidence="7" id="KW-0966">Cell projection</keyword>
<keyword evidence="7" id="KW-0282">Flagellum</keyword>
<dbReference type="Gene3D" id="1.20.1330.10">
    <property type="entry name" value="f41 fragment of flagellin, N-terminal domain"/>
    <property type="match status" value="2"/>
</dbReference>
<dbReference type="GO" id="GO:0005576">
    <property type="term" value="C:extracellular region"/>
    <property type="evidence" value="ECO:0007669"/>
    <property type="project" value="UniProtKB-SubCell"/>
</dbReference>
<keyword evidence="2 3" id="KW-0975">Bacterial flagellum</keyword>
<protein>
    <recommendedName>
        <fullName evidence="3">Flagellin</fullName>
    </recommendedName>
</protein>
<dbReference type="eggNOG" id="COG1344">
    <property type="taxonomic scope" value="Bacteria"/>
</dbReference>
<dbReference type="InterPro" id="IPR001029">
    <property type="entry name" value="Flagellin_N"/>
</dbReference>
<comment type="similarity">
    <text evidence="1 3">Belongs to the bacterial flagellin family.</text>
</comment>
<evidence type="ECO:0000313" key="8">
    <source>
        <dbReference type="Proteomes" id="UP000017148"/>
    </source>
</evidence>
<evidence type="ECO:0000259" key="5">
    <source>
        <dbReference type="Pfam" id="PF00669"/>
    </source>
</evidence>
<dbReference type="Proteomes" id="UP000017148">
    <property type="component" value="Unassembled WGS sequence"/>
</dbReference>
<dbReference type="Pfam" id="PF00669">
    <property type="entry name" value="Flagellin_N"/>
    <property type="match status" value="1"/>
</dbReference>
<feature type="domain" description="Flagellin C-terminal" evidence="6">
    <location>
        <begin position="182"/>
        <end position="257"/>
    </location>
</feature>
<evidence type="ECO:0000313" key="7">
    <source>
        <dbReference type="EMBL" id="ERP31270.1"/>
    </source>
</evidence>
<dbReference type="Pfam" id="PF00700">
    <property type="entry name" value="Flagellin_C"/>
    <property type="match status" value="1"/>
</dbReference>
<reference evidence="7 8" key="1">
    <citation type="journal article" date="2013" name="Environ. Microbiol.">
        <title>Genome analysis of Chitinivibrio alkaliphilus gen. nov., sp. nov., a novel extremely haloalkaliphilic anaerobic chitinolytic bacterium from the candidate phylum Termite Group 3.</title>
        <authorList>
            <person name="Sorokin D.Y."/>
            <person name="Gumerov V.M."/>
            <person name="Rakitin A.L."/>
            <person name="Beletsky A.V."/>
            <person name="Damste J.S."/>
            <person name="Muyzer G."/>
            <person name="Mardanov A.V."/>
            <person name="Ravin N.V."/>
        </authorList>
    </citation>
    <scope>NUCLEOTIDE SEQUENCE [LARGE SCALE GENOMIC DNA]</scope>
    <source>
        <strain evidence="7 8">ACht1</strain>
    </source>
</reference>
<dbReference type="InterPro" id="IPR046358">
    <property type="entry name" value="Flagellin_C"/>
</dbReference>
<evidence type="ECO:0000256" key="2">
    <source>
        <dbReference type="ARBA" id="ARBA00023143"/>
    </source>
</evidence>
<dbReference type="EMBL" id="ASJR01000016">
    <property type="protein sequence ID" value="ERP31270.1"/>
    <property type="molecule type" value="Genomic_DNA"/>
</dbReference>
<dbReference type="SUPFAM" id="SSF64518">
    <property type="entry name" value="Phase 1 flagellin"/>
    <property type="match status" value="1"/>
</dbReference>
<evidence type="ECO:0000259" key="6">
    <source>
        <dbReference type="Pfam" id="PF00700"/>
    </source>
</evidence>
<dbReference type="OrthoDB" id="9796789at2"/>
<evidence type="ECO:0000256" key="4">
    <source>
        <dbReference type="SAM" id="MobiDB-lite"/>
    </source>
</evidence>
<sequence length="269" mass="29229">MRIGTTGNSLFNRNQRSLQSALMRLSTAQRINTASDDASGLAISEQLSSRVRGFRTAGRNVQDAMSAMNVSDGAGERVTDILQRQRELALQAGNGTLSDRDREMMDREFQQLNQEIEEISQNTEFNTQNVAQGSDLTDGNQEISAGPDGGDTIAIPEVDFRPETLGMDTATIATTADAQEALQSIDAALEQVSDQRSEIGSTINRFSTAISTIQTAETNTTAAESAIRDQDMARGIAQLTQEQLLSESSTQAFSLFREISSDHIMNLLQ</sequence>
<gene>
    <name evidence="7" type="ORF">CALK_1889</name>
</gene>
<dbReference type="InterPro" id="IPR042187">
    <property type="entry name" value="Flagellin_C_sub2"/>
</dbReference>